<dbReference type="InterPro" id="IPR002220">
    <property type="entry name" value="DapA-like"/>
</dbReference>
<dbReference type="PANTHER" id="PTHR12128:SF66">
    <property type="entry name" value="4-HYDROXY-2-OXOGLUTARATE ALDOLASE, MITOCHONDRIAL"/>
    <property type="match status" value="1"/>
</dbReference>
<gene>
    <name evidence="2" type="ORF">METZ01_LOCUS86604</name>
</gene>
<evidence type="ECO:0000256" key="1">
    <source>
        <dbReference type="ARBA" id="ARBA00023239"/>
    </source>
</evidence>
<dbReference type="SMART" id="SM01130">
    <property type="entry name" value="DHDPS"/>
    <property type="match status" value="1"/>
</dbReference>
<reference evidence="2" key="1">
    <citation type="submission" date="2018-05" db="EMBL/GenBank/DDBJ databases">
        <authorList>
            <person name="Lanie J.A."/>
            <person name="Ng W.-L."/>
            <person name="Kazmierczak K.M."/>
            <person name="Andrzejewski T.M."/>
            <person name="Davidsen T.M."/>
            <person name="Wayne K.J."/>
            <person name="Tettelin H."/>
            <person name="Glass J.I."/>
            <person name="Rusch D."/>
            <person name="Podicherti R."/>
            <person name="Tsui H.-C.T."/>
            <person name="Winkler M.E."/>
        </authorList>
    </citation>
    <scope>NUCLEOTIDE SEQUENCE</scope>
</reference>
<dbReference type="Pfam" id="PF00701">
    <property type="entry name" value="DHDPS"/>
    <property type="match status" value="1"/>
</dbReference>
<evidence type="ECO:0000313" key="2">
    <source>
        <dbReference type="EMBL" id="SVA33750.1"/>
    </source>
</evidence>
<organism evidence="2">
    <name type="scientific">marine metagenome</name>
    <dbReference type="NCBI Taxonomy" id="408172"/>
    <lineage>
        <taxon>unclassified sequences</taxon>
        <taxon>metagenomes</taxon>
        <taxon>ecological metagenomes</taxon>
    </lineage>
</organism>
<dbReference type="InterPro" id="IPR013785">
    <property type="entry name" value="Aldolase_TIM"/>
</dbReference>
<protein>
    <recommendedName>
        <fullName evidence="3">Dihydrodipicolinate synthase family protein</fullName>
    </recommendedName>
</protein>
<dbReference type="PIRSF" id="PIRSF001365">
    <property type="entry name" value="DHDPS"/>
    <property type="match status" value="1"/>
</dbReference>
<dbReference type="EMBL" id="UINC01007516">
    <property type="protein sequence ID" value="SVA33750.1"/>
    <property type="molecule type" value="Genomic_DNA"/>
</dbReference>
<dbReference type="SUPFAM" id="SSF51569">
    <property type="entry name" value="Aldolase"/>
    <property type="match status" value="1"/>
</dbReference>
<dbReference type="CDD" id="cd00408">
    <property type="entry name" value="DHDPS-like"/>
    <property type="match status" value="1"/>
</dbReference>
<dbReference type="Gene3D" id="3.20.20.70">
    <property type="entry name" value="Aldolase class I"/>
    <property type="match status" value="1"/>
</dbReference>
<dbReference type="PANTHER" id="PTHR12128">
    <property type="entry name" value="DIHYDRODIPICOLINATE SYNTHASE"/>
    <property type="match status" value="1"/>
</dbReference>
<name>A0A381V064_9ZZZZ</name>
<dbReference type="GO" id="GO:0008840">
    <property type="term" value="F:4-hydroxy-tetrahydrodipicolinate synthase activity"/>
    <property type="evidence" value="ECO:0007669"/>
    <property type="project" value="TreeGrafter"/>
</dbReference>
<dbReference type="PRINTS" id="PR00146">
    <property type="entry name" value="DHPICSNTHASE"/>
</dbReference>
<dbReference type="AlphaFoldDB" id="A0A381V064"/>
<evidence type="ECO:0008006" key="3">
    <source>
        <dbReference type="Google" id="ProtNLM"/>
    </source>
</evidence>
<sequence>MNYDEIKKQLCGCYVTVPTLFKDTDLSVNQKGIEKHVEFLISDGIRERNGVLLAGGAAGDFSTMTLEERVSVCETVVSAADGQVPVAFGAQTTSTRELIELAKAAASAGAKFIQVSPPFYFSHTEDDFFEYIVAAADSADIGIIIYNTFWTSLQVSEELIDRLADIPQVVGLKWSVPDTDWASFESSISKYSSRFSIIDNQLRFVTSHMLGARGIEVHTCNYWPQWGVRMWEMLENQSYVEAQVEIMKVVIPFMDLWKEMEQYTGGDGYLDKLCMELVGMDSSRNRPPTRDLRNQFRHKAHQMMAQSGVPRLIKINS</sequence>
<proteinExistence type="predicted"/>
<accession>A0A381V064</accession>
<keyword evidence="1" id="KW-0456">Lyase</keyword>